<protein>
    <submittedName>
        <fullName evidence="1">Uncharacterized protein</fullName>
    </submittedName>
</protein>
<accession>A0A2N9I0F6</accession>
<dbReference type="EMBL" id="OIVN01004446">
    <property type="protein sequence ID" value="SPD17470.1"/>
    <property type="molecule type" value="Genomic_DNA"/>
</dbReference>
<sequence>MAKEKRENLRYFRKPFWVTPLCSHSLLSALTLCTFSLSALCSRFHQPPPATPPATPSHPRAFNLVLSLCSVSLFPTRAQPAEPADSTVHICRHLLVPSPQNPQPLLVSLSHVSTV</sequence>
<dbReference type="AlphaFoldDB" id="A0A2N9I0F6"/>
<evidence type="ECO:0000313" key="1">
    <source>
        <dbReference type="EMBL" id="SPD17470.1"/>
    </source>
</evidence>
<organism evidence="1">
    <name type="scientific">Fagus sylvatica</name>
    <name type="common">Beechnut</name>
    <dbReference type="NCBI Taxonomy" id="28930"/>
    <lineage>
        <taxon>Eukaryota</taxon>
        <taxon>Viridiplantae</taxon>
        <taxon>Streptophyta</taxon>
        <taxon>Embryophyta</taxon>
        <taxon>Tracheophyta</taxon>
        <taxon>Spermatophyta</taxon>
        <taxon>Magnoliopsida</taxon>
        <taxon>eudicotyledons</taxon>
        <taxon>Gunneridae</taxon>
        <taxon>Pentapetalae</taxon>
        <taxon>rosids</taxon>
        <taxon>fabids</taxon>
        <taxon>Fagales</taxon>
        <taxon>Fagaceae</taxon>
        <taxon>Fagus</taxon>
    </lineage>
</organism>
<reference evidence="1" key="1">
    <citation type="submission" date="2018-02" db="EMBL/GenBank/DDBJ databases">
        <authorList>
            <person name="Cohen D.B."/>
            <person name="Kent A.D."/>
        </authorList>
    </citation>
    <scope>NUCLEOTIDE SEQUENCE</scope>
</reference>
<gene>
    <name evidence="1" type="ORF">FSB_LOCUS45352</name>
</gene>
<proteinExistence type="predicted"/>
<name>A0A2N9I0F6_FAGSY</name>